<accession>A0A9X2AV24</accession>
<keyword evidence="7" id="KW-1185">Reference proteome</keyword>
<dbReference type="PANTHER" id="PTHR47870">
    <property type="entry name" value="CYTOCHROME C-TYPE BIOGENESIS PROTEIN CCMH"/>
    <property type="match status" value="1"/>
</dbReference>
<evidence type="ECO:0000313" key="6">
    <source>
        <dbReference type="EMBL" id="MCJ2376509.1"/>
    </source>
</evidence>
<organism evidence="6 7">
    <name type="scientific">Vibrio gelatinilyticus</name>
    <dbReference type="NCBI Taxonomy" id="2893468"/>
    <lineage>
        <taxon>Bacteria</taxon>
        <taxon>Pseudomonadati</taxon>
        <taxon>Pseudomonadota</taxon>
        <taxon>Gammaproteobacteria</taxon>
        <taxon>Vibrionales</taxon>
        <taxon>Vibrionaceae</taxon>
        <taxon>Vibrio</taxon>
    </lineage>
</organism>
<evidence type="ECO:0000313" key="7">
    <source>
        <dbReference type="Proteomes" id="UP001139488"/>
    </source>
</evidence>
<dbReference type="Pfam" id="PF23914">
    <property type="entry name" value="TPR_CcmH_CycH"/>
    <property type="match status" value="1"/>
</dbReference>
<reference evidence="6" key="1">
    <citation type="submission" date="2021-11" db="EMBL/GenBank/DDBJ databases">
        <title>Vibrio ZSDE26 sp. nov. and Vibrio ZSDZ34 sp. nov., isolated from coastal seawater in Qingdao.</title>
        <authorList>
            <person name="Zhang P."/>
        </authorList>
    </citation>
    <scope>NUCLEOTIDE SEQUENCE</scope>
    <source>
        <strain evidence="6">ZSDZ34</strain>
    </source>
</reference>
<evidence type="ECO:0000256" key="2">
    <source>
        <dbReference type="ARBA" id="ARBA00022803"/>
    </source>
</evidence>
<sequence length="187" mass="21101">MRKLNTRARLTTSLLISVCIVSVATLVFEATKQPLPQAEPPQNIHSGSELMAKVQQALEEDPNDSKNWFTLGQFYMQLGDFASADTCFDYSIRLSNTPYAGQFAARATAKYYLEKQNLTQDVRHLLDSALAMDPLNDTALLLLASDYHLNSEYQKAIDIWMQLLDSNRQGIDRVSLIDKINQTKARL</sequence>
<comment type="caution">
    <text evidence="6">The sequence shown here is derived from an EMBL/GenBank/DDBJ whole genome shotgun (WGS) entry which is preliminary data.</text>
</comment>
<evidence type="ECO:0000256" key="4">
    <source>
        <dbReference type="SAM" id="SignalP"/>
    </source>
</evidence>
<dbReference type="InterPro" id="IPR011990">
    <property type="entry name" value="TPR-like_helical_dom_sf"/>
</dbReference>
<gene>
    <name evidence="6" type="ORF">LNL84_06635</name>
</gene>
<feature type="chain" id="PRO_5040801289" evidence="4">
    <location>
        <begin position="30"/>
        <end position="187"/>
    </location>
</feature>
<name>A0A9X2AV24_9VIBR</name>
<feature type="repeat" description="TPR" evidence="3">
    <location>
        <begin position="65"/>
        <end position="98"/>
    </location>
</feature>
<feature type="domain" description="Cytochrome c-type biogenesis protein H TPR" evidence="5">
    <location>
        <begin position="48"/>
        <end position="165"/>
    </location>
</feature>
<dbReference type="SUPFAM" id="SSF48452">
    <property type="entry name" value="TPR-like"/>
    <property type="match status" value="1"/>
</dbReference>
<dbReference type="Proteomes" id="UP001139488">
    <property type="component" value="Unassembled WGS sequence"/>
</dbReference>
<dbReference type="PANTHER" id="PTHR47870:SF2">
    <property type="entry name" value="FORMATE-DEPENDENT NITRITE REDUCTASE COMPLEX SUBUNIT NRFF"/>
    <property type="match status" value="1"/>
</dbReference>
<dbReference type="EMBL" id="JAJNNZ010000004">
    <property type="protein sequence ID" value="MCJ2376509.1"/>
    <property type="molecule type" value="Genomic_DNA"/>
</dbReference>
<proteinExistence type="predicted"/>
<keyword evidence="1" id="KW-0677">Repeat</keyword>
<dbReference type="InterPro" id="IPR056413">
    <property type="entry name" value="TPR_CcmH_CycH"/>
</dbReference>
<evidence type="ECO:0000259" key="5">
    <source>
        <dbReference type="Pfam" id="PF23914"/>
    </source>
</evidence>
<keyword evidence="4" id="KW-0732">Signal</keyword>
<protein>
    <submittedName>
        <fullName evidence="6">Tetratricopeptide repeat protein</fullName>
    </submittedName>
</protein>
<keyword evidence="2 3" id="KW-0802">TPR repeat</keyword>
<dbReference type="PROSITE" id="PS50005">
    <property type="entry name" value="TPR"/>
    <property type="match status" value="1"/>
</dbReference>
<dbReference type="RefSeq" id="WP_244356100.1">
    <property type="nucleotide sequence ID" value="NZ_JAJNNZ010000004.1"/>
</dbReference>
<evidence type="ECO:0000256" key="3">
    <source>
        <dbReference type="PROSITE-ProRule" id="PRU00339"/>
    </source>
</evidence>
<dbReference type="InterPro" id="IPR051263">
    <property type="entry name" value="C-type_cytochrome_biogenesis"/>
</dbReference>
<feature type="signal peptide" evidence="4">
    <location>
        <begin position="1"/>
        <end position="29"/>
    </location>
</feature>
<dbReference type="AlphaFoldDB" id="A0A9X2AV24"/>
<dbReference type="Gene3D" id="1.25.40.10">
    <property type="entry name" value="Tetratricopeptide repeat domain"/>
    <property type="match status" value="1"/>
</dbReference>
<dbReference type="GO" id="GO:0005886">
    <property type="term" value="C:plasma membrane"/>
    <property type="evidence" value="ECO:0007669"/>
    <property type="project" value="TreeGrafter"/>
</dbReference>
<dbReference type="InterPro" id="IPR019734">
    <property type="entry name" value="TPR_rpt"/>
</dbReference>
<evidence type="ECO:0000256" key="1">
    <source>
        <dbReference type="ARBA" id="ARBA00022737"/>
    </source>
</evidence>